<accession>A0A2P2IVI1</accession>
<dbReference type="EMBL" id="GGEC01004714">
    <property type="protein sequence ID" value="MBW85197.1"/>
    <property type="molecule type" value="Transcribed_RNA"/>
</dbReference>
<evidence type="ECO:0000313" key="1">
    <source>
        <dbReference type="EMBL" id="MBW85197.1"/>
    </source>
</evidence>
<name>A0A2P2IVI1_RHIMU</name>
<reference evidence="1" key="1">
    <citation type="submission" date="2018-02" db="EMBL/GenBank/DDBJ databases">
        <title>Rhizophora mucronata_Transcriptome.</title>
        <authorList>
            <person name="Meera S.P."/>
            <person name="Sreeshan A."/>
            <person name="Augustine A."/>
        </authorList>
    </citation>
    <scope>NUCLEOTIDE SEQUENCE</scope>
    <source>
        <tissue evidence="1">Leaf</tissue>
    </source>
</reference>
<dbReference type="AlphaFoldDB" id="A0A2P2IVI1"/>
<organism evidence="1">
    <name type="scientific">Rhizophora mucronata</name>
    <name type="common">Asiatic mangrove</name>
    <dbReference type="NCBI Taxonomy" id="61149"/>
    <lineage>
        <taxon>Eukaryota</taxon>
        <taxon>Viridiplantae</taxon>
        <taxon>Streptophyta</taxon>
        <taxon>Embryophyta</taxon>
        <taxon>Tracheophyta</taxon>
        <taxon>Spermatophyta</taxon>
        <taxon>Magnoliopsida</taxon>
        <taxon>eudicotyledons</taxon>
        <taxon>Gunneridae</taxon>
        <taxon>Pentapetalae</taxon>
        <taxon>rosids</taxon>
        <taxon>fabids</taxon>
        <taxon>Malpighiales</taxon>
        <taxon>Rhizophoraceae</taxon>
        <taxon>Rhizophora</taxon>
    </lineage>
</organism>
<sequence>MVIRTCSFTLKGPGFKVNSQRVPLKNARSVILAAISRPRGTTATWAEMAVIDRGSVRYQKNWLRKDNRTQEMVPKNHILNVRTGKEGSSVVGTVRATCLIGEPSSVSCISAAGHEDDGEEDWR</sequence>
<proteinExistence type="predicted"/>
<protein>
    <submittedName>
        <fullName evidence="1">Uncharacterized protein</fullName>
    </submittedName>
</protein>